<dbReference type="PROSITE" id="PS50092">
    <property type="entry name" value="TSP1"/>
    <property type="match status" value="7"/>
</dbReference>
<accession>A0A0N5AHH5</accession>
<dbReference type="Proteomes" id="UP000046393">
    <property type="component" value="Unplaced"/>
</dbReference>
<dbReference type="Gene3D" id="2.20.100.10">
    <property type="entry name" value="Thrombospondin type-1 (TSP1) repeat"/>
    <property type="match status" value="7"/>
</dbReference>
<protein>
    <submittedName>
        <fullName evidence="4">Thrombospondin type 1 domain protein</fullName>
    </submittedName>
</protein>
<sequence length="573" mass="63763">MFVLFVRPNCYAPAVRQVPQAVHYGNPCDISPVTGPCYAKLSYPCTAQLIPCSVAQQMPVAVAPLSAAVGAPATSHSEDEQYDGLWSEWSSLTACSVTCGVGVVQRRRVCSIEGHCFGEAFREEACERGPCPASASPDRWSTWSEWTSCSRSCGVGKQERERVCETGRNCLGSPKDIRECNVNECERWSEWGEWSLCTPSCGPGSQKRYRQNLLFTLACNDITIEKECVSETSCSGSPSEQRACDSGPCGAWTEWHSWTDCSRSCGSGVKTRSRTCIGQNCVGDDFGVYGRLGVNAVLVVANVEHELEAGTNNTITLKHKCDVQFRYVTPNFRQCLYKDPGQSLCDGPYEDESNCPSLQPCEEWSEWREWSPCTVSCGHGNQVRVRVCLPPHLHCKGNNRETRGCNEGMCPYWNNWSEWSECSVTCGAGTKTRTRICVKDDIPSLPNIDELIAHSNRDVRMKNAAKAVLIESSRNRLKNGSAAARHNIFRNLKMKDYPLENYMINHFGLKSIERKRNVDAGSGCYGSDFDRQLCYRVTKSTEYNLEPCCELTQWSQWTECSATCGGGRRTSIL</sequence>
<organism evidence="3 4">
    <name type="scientific">Syphacia muris</name>
    <dbReference type="NCBI Taxonomy" id="451379"/>
    <lineage>
        <taxon>Eukaryota</taxon>
        <taxon>Metazoa</taxon>
        <taxon>Ecdysozoa</taxon>
        <taxon>Nematoda</taxon>
        <taxon>Chromadorea</taxon>
        <taxon>Rhabditida</taxon>
        <taxon>Spirurina</taxon>
        <taxon>Oxyuridomorpha</taxon>
        <taxon>Oxyuroidea</taxon>
        <taxon>Oxyuridae</taxon>
        <taxon>Syphacia</taxon>
    </lineage>
</organism>
<proteinExistence type="predicted"/>
<reference evidence="4" key="1">
    <citation type="submission" date="2017-02" db="UniProtKB">
        <authorList>
            <consortium name="WormBaseParasite"/>
        </authorList>
    </citation>
    <scope>IDENTIFICATION</scope>
</reference>
<dbReference type="InterPro" id="IPR000884">
    <property type="entry name" value="TSP1_rpt"/>
</dbReference>
<keyword evidence="3" id="KW-1185">Reference proteome</keyword>
<evidence type="ECO:0000256" key="1">
    <source>
        <dbReference type="ARBA" id="ARBA00022737"/>
    </source>
</evidence>
<keyword evidence="1" id="KW-0677">Repeat</keyword>
<name>A0A0N5AHH5_9BILA</name>
<evidence type="ECO:0000313" key="3">
    <source>
        <dbReference type="Proteomes" id="UP000046393"/>
    </source>
</evidence>
<dbReference type="InterPro" id="IPR036383">
    <property type="entry name" value="TSP1_rpt_sf"/>
</dbReference>
<dbReference type="AlphaFoldDB" id="A0A0N5AHH5"/>
<keyword evidence="2" id="KW-1015">Disulfide bond</keyword>
<dbReference type="SUPFAM" id="SSF82895">
    <property type="entry name" value="TSP-1 type 1 repeat"/>
    <property type="match status" value="7"/>
</dbReference>
<dbReference type="Pfam" id="PF00090">
    <property type="entry name" value="TSP_1"/>
    <property type="match status" value="7"/>
</dbReference>
<dbReference type="SMART" id="SM00209">
    <property type="entry name" value="TSP1"/>
    <property type="match status" value="6"/>
</dbReference>
<dbReference type="InterPro" id="IPR052065">
    <property type="entry name" value="Compl_asym_regulator"/>
</dbReference>
<dbReference type="STRING" id="451379.A0A0N5AHH5"/>
<evidence type="ECO:0000313" key="4">
    <source>
        <dbReference type="WBParaSite" id="SMUV_0000382701-mRNA-1"/>
    </source>
</evidence>
<evidence type="ECO:0000256" key="2">
    <source>
        <dbReference type="ARBA" id="ARBA00023157"/>
    </source>
</evidence>
<dbReference type="PANTHER" id="PTHR22906:SF21">
    <property type="entry name" value="SEMA DOMAIN-CONTAINING PROTEIN"/>
    <property type="match status" value="1"/>
</dbReference>
<dbReference type="PANTHER" id="PTHR22906">
    <property type="entry name" value="PROPERDIN"/>
    <property type="match status" value="1"/>
</dbReference>
<dbReference type="WBParaSite" id="SMUV_0000382701-mRNA-1">
    <property type="protein sequence ID" value="SMUV_0000382701-mRNA-1"/>
    <property type="gene ID" value="SMUV_0000382701"/>
</dbReference>